<evidence type="ECO:0000313" key="4">
    <source>
        <dbReference type="EMBL" id="KAI7812423.1"/>
    </source>
</evidence>
<feature type="compositionally biased region" description="Basic and acidic residues" evidence="2">
    <location>
        <begin position="1002"/>
        <end position="1021"/>
    </location>
</feature>
<dbReference type="GO" id="GO:0005737">
    <property type="term" value="C:cytoplasm"/>
    <property type="evidence" value="ECO:0007669"/>
    <property type="project" value="UniProtKB-ARBA"/>
</dbReference>
<dbReference type="PANTHER" id="PTHR14919">
    <property type="entry name" value="KPL2-RELATED"/>
    <property type="match status" value="1"/>
</dbReference>
<comment type="caution">
    <text evidence="4">The sequence shown here is derived from an EMBL/GenBank/DDBJ whole genome shotgun (WGS) entry which is preliminary data.</text>
</comment>
<feature type="region of interest" description="Disordered" evidence="2">
    <location>
        <begin position="769"/>
        <end position="796"/>
    </location>
</feature>
<evidence type="ECO:0000313" key="5">
    <source>
        <dbReference type="Proteomes" id="UP001059041"/>
    </source>
</evidence>
<dbReference type="InterPro" id="IPR001715">
    <property type="entry name" value="CH_dom"/>
</dbReference>
<feature type="region of interest" description="Disordered" evidence="2">
    <location>
        <begin position="1064"/>
        <end position="1134"/>
    </location>
</feature>
<evidence type="ECO:0000256" key="2">
    <source>
        <dbReference type="SAM" id="MobiDB-lite"/>
    </source>
</evidence>
<gene>
    <name evidence="4" type="ORF">IRJ41_001621</name>
</gene>
<keyword evidence="4" id="KW-0966">Cell projection</keyword>
<feature type="compositionally biased region" description="Polar residues" evidence="2">
    <location>
        <begin position="775"/>
        <end position="796"/>
    </location>
</feature>
<dbReference type="Gene3D" id="3.40.50.300">
    <property type="entry name" value="P-loop containing nucleotide triphosphate hydrolases"/>
    <property type="match status" value="1"/>
</dbReference>
<feature type="compositionally biased region" description="Basic and acidic residues" evidence="2">
    <location>
        <begin position="704"/>
        <end position="713"/>
    </location>
</feature>
<organism evidence="4 5">
    <name type="scientific">Triplophysa rosa</name>
    <name type="common">Cave loach</name>
    <dbReference type="NCBI Taxonomy" id="992332"/>
    <lineage>
        <taxon>Eukaryota</taxon>
        <taxon>Metazoa</taxon>
        <taxon>Chordata</taxon>
        <taxon>Craniata</taxon>
        <taxon>Vertebrata</taxon>
        <taxon>Euteleostomi</taxon>
        <taxon>Actinopterygii</taxon>
        <taxon>Neopterygii</taxon>
        <taxon>Teleostei</taxon>
        <taxon>Ostariophysi</taxon>
        <taxon>Cypriniformes</taxon>
        <taxon>Nemacheilidae</taxon>
        <taxon>Triplophysa</taxon>
    </lineage>
</organism>
<feature type="region of interest" description="Disordered" evidence="2">
    <location>
        <begin position="990"/>
        <end position="1041"/>
    </location>
</feature>
<dbReference type="InterPro" id="IPR027417">
    <property type="entry name" value="P-loop_NTPase"/>
</dbReference>
<dbReference type="Gene3D" id="1.10.418.10">
    <property type="entry name" value="Calponin-like domain"/>
    <property type="match status" value="1"/>
</dbReference>
<dbReference type="GO" id="GO:0007288">
    <property type="term" value="P:sperm axoneme assembly"/>
    <property type="evidence" value="ECO:0007669"/>
    <property type="project" value="TreeGrafter"/>
</dbReference>
<protein>
    <submittedName>
        <fullName evidence="4">Sperm flagellar protein 2</fullName>
    </submittedName>
</protein>
<evidence type="ECO:0000256" key="1">
    <source>
        <dbReference type="SAM" id="Coils"/>
    </source>
</evidence>
<dbReference type="InterPro" id="IPR056199">
    <property type="entry name" value="SPEF2_C"/>
</dbReference>
<feature type="compositionally biased region" description="Polar residues" evidence="2">
    <location>
        <begin position="1078"/>
        <end position="1093"/>
    </location>
</feature>
<feature type="region of interest" description="Disordered" evidence="2">
    <location>
        <begin position="548"/>
        <end position="571"/>
    </location>
</feature>
<accession>A0A9W7X1S8</accession>
<reference evidence="4" key="1">
    <citation type="submission" date="2021-02" db="EMBL/GenBank/DDBJ databases">
        <title>Comparative genomics reveals that relaxation of natural selection precedes convergent phenotypic evolution of cavefish.</title>
        <authorList>
            <person name="Peng Z."/>
        </authorList>
    </citation>
    <scope>NUCLEOTIDE SEQUENCE</scope>
    <source>
        <tissue evidence="4">Muscle</tissue>
    </source>
</reference>
<dbReference type="SUPFAM" id="SSF52540">
    <property type="entry name" value="P-loop containing nucleoside triphosphate hydrolases"/>
    <property type="match status" value="1"/>
</dbReference>
<dbReference type="InterPro" id="IPR010441">
    <property type="entry name" value="CH_2"/>
</dbReference>
<dbReference type="EMBL" id="JAFHDT010000002">
    <property type="protein sequence ID" value="KAI7812423.1"/>
    <property type="molecule type" value="Genomic_DNA"/>
</dbReference>
<keyword evidence="4" id="KW-0282">Flagellum</keyword>
<feature type="coiled-coil region" evidence="1">
    <location>
        <begin position="309"/>
        <end position="336"/>
    </location>
</feature>
<feature type="compositionally biased region" description="Basic and acidic residues" evidence="2">
    <location>
        <begin position="678"/>
        <end position="697"/>
    </location>
</feature>
<dbReference type="InterPro" id="IPR052634">
    <property type="entry name" value="Sperm_flagellar-bone_growth"/>
</dbReference>
<dbReference type="Proteomes" id="UP001059041">
    <property type="component" value="Linkage Group LG2"/>
</dbReference>
<keyword evidence="4" id="KW-0969">Cilium</keyword>
<dbReference type="InterPro" id="IPR054517">
    <property type="entry name" value="SPEF2_D5"/>
</dbReference>
<feature type="domain" description="Calponin-homology (CH)" evidence="3">
    <location>
        <begin position="1"/>
        <end position="105"/>
    </location>
</feature>
<feature type="compositionally biased region" description="Polar residues" evidence="2">
    <location>
        <begin position="990"/>
        <end position="1000"/>
    </location>
</feature>
<dbReference type="InterPro" id="IPR036872">
    <property type="entry name" value="CH_dom_sf"/>
</dbReference>
<dbReference type="PROSITE" id="PS50021">
    <property type="entry name" value="CH"/>
    <property type="match status" value="1"/>
</dbReference>
<sequence>MSGIICEWLNAELRLSKVVAPVSLSRDFANGFLIGEILNRFELQDDFHLFSKHSTPNAKLNNFTRLEPTLHLLGVPFDLSMSRAVMQGKQGAVTNLLYQLYIVLQKKKRSRLTATAMQVMQPAAAARLHRVEKHIYTERLKTVVRREADVKMQKIAKRFHKRGQDMYHQSIMTELQQEKERIGRQEERRMRDIEKHRQARRRQQDMMIQIQSAVLQIPKPPHSRSPRALEKQQQIRKQQDAQLVRRDIAQFEKNQKSISHAGDGALLSSGHEEIREQQMVKRLMRQTQQEKRIAFQLTQIKGQKEILRQNRIFQERQNQERRLQDFQEALDREAVLLREERLDRSEEIHVERQLHKRLAAERAQARYRKHFHVCRGILGQIVDLSTKVGEYRLLTDNLIPMKVMKEWMEMFLSGNPLYEVASVEPLPTEPTAEQIIELQKLQMLNDRDYEQYVGMTGEWVWSEEGEDGAPRLNDDILDHVVKRLKNMIQIPISRSPSPVFPRFTIRACVLGKTHTGKTSCLTTITNVLGVRVLSAGALIQDVLTAHQQEKQTKSWERSPAEGLETPPRDLQEISSPLNSAVASTRGCEWRDSDVSVRCSRSAAVDIHVDAVRNVPADSGWVLDGFPVNITQAVMLQNALTGTQSRASVEKNTPEGPQHPALDVVVLLDVSDEQVLERAARRADGGGRENRDLQDKQKSPAFISKNDRRQERDQIQHRISGFHDTWPKLEEWFGEKQNILVKISGESDEDVVFKHVETLLKDIMDSVKQGAAPGHSVSSQHGHTESVQPSETNSTSAERVYVDEPIAQEISQYLVPYWENMCSSYETNVKTVMQNLRSERELIIHHLYDIRENFRQHLLKPDLKQEFVSSWQSDYNRVPDNIRDDEETKGELHQRLDDLRERLWDICDKRRDEAVLERAAVVDDGWLDDHTALIINHYCTLIQTEVSRCQGGVYLLRDYYSGMNKALLPQSSCDSTRLPLLDVTWSENMEPETSNISSVSGPSEKHAKNAGKKDTEAEDTRKLFPLVTSRSSSNEISKQDLRRPDEKLLEEIYQTAISAVCAEVQRREHEEGDEEQHQTMETQRANTQSQASNSAKDRKKTAKQKGAPPPPSHEPSPQLAADENPEEVKRRATRRRIRQEYTAALKHEERGVTMRLDVLKSHAVRTLRSLQRNTQELYTNTQEWMETRYLSEMSSVEQLTELVRRHIENGLQIRHELVLHAADFCVDGDTRVLASAPPTPPPPLLEEHRDSRLTVQQLNIICAQLHKTAPSGVLSGTELTEVLQEFISPHMGCDDLPQPWTHVTSSQVVELVCAFTGDSEMLDWRQFVLSVALPWPFPSRTQLLKTLQRFRAVDGAGTGLITLEQYTQVELWFPSDKHHPSEPLTYERLDNLKKFFFSLFASTHSSPVMLDYMNMLLYFCCHPEASQGFIRALGLVTEHTLHYKHTGALVQSVAHLEGADVEEVDADDVRGAEPDGEGVSVDDVLRVLSHGQNLTSAHPNRFHWSCRSRDQYREELLKVYKELDFKAEEKIPFSVLSQHPFLQDLIEASSQYLLVDVHKILQTQKNEGDCKS</sequence>
<feature type="region of interest" description="Disordered" evidence="2">
    <location>
        <begin position="678"/>
        <end position="713"/>
    </location>
</feature>
<keyword evidence="1" id="KW-0175">Coiled coil</keyword>
<dbReference type="GO" id="GO:0097225">
    <property type="term" value="C:sperm midpiece"/>
    <property type="evidence" value="ECO:0007669"/>
    <property type="project" value="TreeGrafter"/>
</dbReference>
<evidence type="ECO:0000259" key="3">
    <source>
        <dbReference type="PROSITE" id="PS50021"/>
    </source>
</evidence>
<dbReference type="Pfam" id="PF24082">
    <property type="entry name" value="SPEF2_C"/>
    <property type="match status" value="1"/>
</dbReference>
<feature type="compositionally biased region" description="Basic and acidic residues" evidence="2">
    <location>
        <begin position="548"/>
        <end position="559"/>
    </location>
</feature>
<dbReference type="Pfam" id="PF06294">
    <property type="entry name" value="CH_2"/>
    <property type="match status" value="1"/>
</dbReference>
<name>A0A9W7X1S8_TRIRA</name>
<proteinExistence type="predicted"/>
<keyword evidence="5" id="KW-1185">Reference proteome</keyword>
<dbReference type="PANTHER" id="PTHR14919:SF0">
    <property type="entry name" value="SPERM FLAGELLAR PROTEIN 2"/>
    <property type="match status" value="1"/>
</dbReference>
<dbReference type="Pfam" id="PF22946">
    <property type="entry name" value="SPEF2_D5"/>
    <property type="match status" value="1"/>
</dbReference>
<dbReference type="GO" id="GO:0002177">
    <property type="term" value="C:manchette"/>
    <property type="evidence" value="ECO:0007669"/>
    <property type="project" value="TreeGrafter"/>
</dbReference>
<feature type="compositionally biased region" description="Basic and acidic residues" evidence="2">
    <location>
        <begin position="1064"/>
        <end position="1077"/>
    </location>
</feature>